<keyword evidence="5 12" id="KW-0547">Nucleotide-binding</keyword>
<dbReference type="InterPro" id="IPR019807">
    <property type="entry name" value="Hexokinase_BS"/>
</dbReference>
<dbReference type="PRINTS" id="PR00475">
    <property type="entry name" value="HEXOKINASE"/>
</dbReference>
<organism evidence="15 16">
    <name type="scientific">Owenia fusiformis</name>
    <name type="common">Polychaete worm</name>
    <dbReference type="NCBI Taxonomy" id="6347"/>
    <lineage>
        <taxon>Eukaryota</taxon>
        <taxon>Metazoa</taxon>
        <taxon>Spiralia</taxon>
        <taxon>Lophotrochozoa</taxon>
        <taxon>Annelida</taxon>
        <taxon>Polychaeta</taxon>
        <taxon>Sedentaria</taxon>
        <taxon>Canalipalpata</taxon>
        <taxon>Sabellida</taxon>
        <taxon>Oweniida</taxon>
        <taxon>Oweniidae</taxon>
        <taxon>Owenia</taxon>
    </lineage>
</organism>
<dbReference type="PANTHER" id="PTHR19443:SF54">
    <property type="entry name" value="PHOSPHOTRANSFERASE"/>
    <property type="match status" value="1"/>
</dbReference>
<gene>
    <name evidence="15" type="ORF">OFUS_LOCUS13173</name>
</gene>
<dbReference type="FunFam" id="3.30.420.40:FF:000805">
    <property type="entry name" value="Hexokinase-2"/>
    <property type="match status" value="1"/>
</dbReference>
<dbReference type="EMBL" id="CAIIXF020000006">
    <property type="protein sequence ID" value="CAH1787487.1"/>
    <property type="molecule type" value="Genomic_DNA"/>
</dbReference>
<evidence type="ECO:0000256" key="11">
    <source>
        <dbReference type="ARBA" id="ARBA00048160"/>
    </source>
</evidence>
<dbReference type="GO" id="GO:0005536">
    <property type="term" value="F:D-glucose binding"/>
    <property type="evidence" value="ECO:0007669"/>
    <property type="project" value="InterPro"/>
</dbReference>
<dbReference type="GO" id="GO:0008865">
    <property type="term" value="F:fructokinase activity"/>
    <property type="evidence" value="ECO:0007669"/>
    <property type="project" value="TreeGrafter"/>
</dbReference>
<evidence type="ECO:0000256" key="9">
    <source>
        <dbReference type="ARBA" id="ARBA00044613"/>
    </source>
</evidence>
<dbReference type="GO" id="GO:0006006">
    <property type="term" value="P:glucose metabolic process"/>
    <property type="evidence" value="ECO:0007669"/>
    <property type="project" value="TreeGrafter"/>
</dbReference>
<proteinExistence type="inferred from homology"/>
<keyword evidence="16" id="KW-1185">Reference proteome</keyword>
<evidence type="ECO:0000256" key="2">
    <source>
        <dbReference type="ARBA" id="ARBA00005028"/>
    </source>
</evidence>
<comment type="pathway">
    <text evidence="1">Carbohydrate degradation; glycolysis; D-glyceraldehyde 3-phosphate and glycerone phosphate from D-glucose: step 1/4.</text>
</comment>
<dbReference type="Proteomes" id="UP000749559">
    <property type="component" value="Unassembled WGS sequence"/>
</dbReference>
<name>A0A8S4P3L4_OWEFU</name>
<evidence type="ECO:0000256" key="5">
    <source>
        <dbReference type="ARBA" id="ARBA00022741"/>
    </source>
</evidence>
<comment type="catalytic activity">
    <reaction evidence="10">
        <text>D-fructose + ATP = D-fructose 6-phosphate + ADP + H(+)</text>
        <dbReference type="Rhea" id="RHEA:16125"/>
        <dbReference type="ChEBI" id="CHEBI:15378"/>
        <dbReference type="ChEBI" id="CHEBI:30616"/>
        <dbReference type="ChEBI" id="CHEBI:37721"/>
        <dbReference type="ChEBI" id="CHEBI:61527"/>
        <dbReference type="ChEBI" id="CHEBI:456216"/>
        <dbReference type="EC" id="2.7.1.1"/>
    </reaction>
    <physiologicalReaction direction="left-to-right" evidence="10">
        <dbReference type="Rhea" id="RHEA:16126"/>
    </physiologicalReaction>
</comment>
<keyword evidence="6 12" id="KW-0418">Kinase</keyword>
<dbReference type="InterPro" id="IPR043129">
    <property type="entry name" value="ATPase_NBD"/>
</dbReference>
<evidence type="ECO:0000256" key="3">
    <source>
        <dbReference type="ARBA" id="ARBA00009225"/>
    </source>
</evidence>
<dbReference type="GO" id="GO:0005739">
    <property type="term" value="C:mitochondrion"/>
    <property type="evidence" value="ECO:0007669"/>
    <property type="project" value="TreeGrafter"/>
</dbReference>
<feature type="domain" description="Hexokinase N-terminal" evidence="13">
    <location>
        <begin position="24"/>
        <end position="219"/>
    </location>
</feature>
<evidence type="ECO:0000313" key="15">
    <source>
        <dbReference type="EMBL" id="CAH1787487.1"/>
    </source>
</evidence>
<evidence type="ECO:0000256" key="1">
    <source>
        <dbReference type="ARBA" id="ARBA00004888"/>
    </source>
</evidence>
<reference evidence="15" key="1">
    <citation type="submission" date="2022-03" db="EMBL/GenBank/DDBJ databases">
        <authorList>
            <person name="Martin C."/>
        </authorList>
    </citation>
    <scope>NUCLEOTIDE SEQUENCE</scope>
</reference>
<keyword evidence="4 12" id="KW-0808">Transferase</keyword>
<protein>
    <recommendedName>
        <fullName evidence="12">Phosphotransferase</fullName>
        <ecNumber evidence="12">2.7.1.-</ecNumber>
    </recommendedName>
</protein>
<feature type="domain" description="Hexokinase C-terminal" evidence="14">
    <location>
        <begin position="225"/>
        <end position="461"/>
    </location>
</feature>
<comment type="catalytic activity">
    <reaction evidence="11">
        <text>D-glucose + ATP = D-glucose 6-phosphate + ADP + H(+)</text>
        <dbReference type="Rhea" id="RHEA:17825"/>
        <dbReference type="ChEBI" id="CHEBI:4167"/>
        <dbReference type="ChEBI" id="CHEBI:15378"/>
        <dbReference type="ChEBI" id="CHEBI:30616"/>
        <dbReference type="ChEBI" id="CHEBI:61548"/>
        <dbReference type="ChEBI" id="CHEBI:456216"/>
        <dbReference type="EC" id="2.7.1.1"/>
    </reaction>
    <physiologicalReaction direction="left-to-right" evidence="11">
        <dbReference type="Rhea" id="RHEA:17826"/>
    </physiologicalReaction>
</comment>
<accession>A0A8S4P3L4</accession>
<dbReference type="GO" id="GO:0006096">
    <property type="term" value="P:glycolytic process"/>
    <property type="evidence" value="ECO:0007669"/>
    <property type="project" value="UniProtKB-KW"/>
</dbReference>
<dbReference type="Pfam" id="PF03727">
    <property type="entry name" value="Hexokinase_2"/>
    <property type="match status" value="1"/>
</dbReference>
<dbReference type="OrthoDB" id="419537at2759"/>
<dbReference type="Gene3D" id="3.40.367.20">
    <property type="match status" value="1"/>
</dbReference>
<dbReference type="InterPro" id="IPR022672">
    <property type="entry name" value="Hexokinase_N"/>
</dbReference>
<evidence type="ECO:0000259" key="14">
    <source>
        <dbReference type="Pfam" id="PF03727"/>
    </source>
</evidence>
<dbReference type="PROSITE" id="PS00378">
    <property type="entry name" value="HEXOKINASE_1"/>
    <property type="match status" value="1"/>
</dbReference>
<dbReference type="EC" id="2.7.1.-" evidence="12"/>
<dbReference type="GO" id="GO:0005524">
    <property type="term" value="F:ATP binding"/>
    <property type="evidence" value="ECO:0007669"/>
    <property type="project" value="UniProtKB-UniRule"/>
</dbReference>
<dbReference type="AlphaFoldDB" id="A0A8S4P3L4"/>
<evidence type="ECO:0000256" key="6">
    <source>
        <dbReference type="ARBA" id="ARBA00022777"/>
    </source>
</evidence>
<comment type="similarity">
    <text evidence="3 12">Belongs to the hexokinase family.</text>
</comment>
<dbReference type="PROSITE" id="PS51748">
    <property type="entry name" value="HEXOKINASE_2"/>
    <property type="match status" value="1"/>
</dbReference>
<evidence type="ECO:0000256" key="7">
    <source>
        <dbReference type="ARBA" id="ARBA00022840"/>
    </source>
</evidence>
<evidence type="ECO:0000313" key="16">
    <source>
        <dbReference type="Proteomes" id="UP000749559"/>
    </source>
</evidence>
<evidence type="ECO:0000256" key="10">
    <source>
        <dbReference type="ARBA" id="ARBA00047905"/>
    </source>
</evidence>
<dbReference type="InterPro" id="IPR001312">
    <property type="entry name" value="Hexokinase"/>
</dbReference>
<dbReference type="GO" id="GO:0004340">
    <property type="term" value="F:glucokinase activity"/>
    <property type="evidence" value="ECO:0007669"/>
    <property type="project" value="TreeGrafter"/>
</dbReference>
<comment type="pathway">
    <text evidence="2">Carbohydrate metabolism; hexose metabolism.</text>
</comment>
<dbReference type="Pfam" id="PF00349">
    <property type="entry name" value="Hexokinase_1"/>
    <property type="match status" value="1"/>
</dbReference>
<dbReference type="Gene3D" id="3.30.420.40">
    <property type="match status" value="1"/>
</dbReference>
<evidence type="ECO:0000256" key="12">
    <source>
        <dbReference type="RuleBase" id="RU362007"/>
    </source>
</evidence>
<evidence type="ECO:0000256" key="8">
    <source>
        <dbReference type="ARBA" id="ARBA00023152"/>
    </source>
</evidence>
<dbReference type="GO" id="GO:0005829">
    <property type="term" value="C:cytosol"/>
    <property type="evidence" value="ECO:0007669"/>
    <property type="project" value="TreeGrafter"/>
</dbReference>
<comment type="caution">
    <text evidence="15">The sequence shown here is derived from an EMBL/GenBank/DDBJ whole genome shotgun (WGS) entry which is preliminary data.</text>
</comment>
<sequence>MSDSTGTNFQSLPQLPTGENMEKVKSMVDSMLLDDAAVQKMMSVLESEMKKGMSKDESIRKTSSCQMENTYVTQLLDGTEEGDYLALDLGGTNFRVLLVKFRQGKAESISRNYNLTKEQLHGPCEGVFDHLARSIGKFLQEENITNRLPLGFTFSFPMTQNALNCGVLVTWTKSFKCPDGVGQDAVKMLEDAIAKIGGINVDIVAVLNDTTGTLAAGSYLDHQCEIGMILGTGSNAAYMEYLTHMEKWEGPIDSPKQQVAIDIEWGAFGDNGSLDWLKTDYDIEVDLHSNHVHSFTFEKLFSGMYIGEIVRLCLLHLQKDGLIFKGGVSDKFSNRWIFTASHVSVIEEDNLKGTSEKLDGVLKELDMQNMVSESDKDVIKYTCAVVSLRAAQIIGAATAVLLNHISKPEVTVAIDGSLYKYHPKLHDLLMGVISKLSPSTKCKLILAEDGSGRGAGFVAAVATRLQKQH</sequence>
<dbReference type="SUPFAM" id="SSF53067">
    <property type="entry name" value="Actin-like ATPase domain"/>
    <property type="match status" value="2"/>
</dbReference>
<dbReference type="PANTHER" id="PTHR19443">
    <property type="entry name" value="HEXOKINASE"/>
    <property type="match status" value="1"/>
</dbReference>
<keyword evidence="7 12" id="KW-0067">ATP-binding</keyword>
<evidence type="ECO:0000256" key="4">
    <source>
        <dbReference type="ARBA" id="ARBA00022679"/>
    </source>
</evidence>
<dbReference type="InterPro" id="IPR022673">
    <property type="entry name" value="Hexokinase_C"/>
</dbReference>
<dbReference type="FunFam" id="3.40.367.20:FF:000005">
    <property type="entry name" value="Phosphotransferase"/>
    <property type="match status" value="1"/>
</dbReference>
<evidence type="ECO:0000259" key="13">
    <source>
        <dbReference type="Pfam" id="PF00349"/>
    </source>
</evidence>
<keyword evidence="8 12" id="KW-0324">Glycolysis</keyword>
<comment type="catalytic activity">
    <reaction evidence="9">
        <text>a D-hexose + ATP = a D-hexose 6-phosphate + ADP + H(+)</text>
        <dbReference type="Rhea" id="RHEA:22740"/>
        <dbReference type="ChEBI" id="CHEBI:4194"/>
        <dbReference type="ChEBI" id="CHEBI:15378"/>
        <dbReference type="ChEBI" id="CHEBI:30616"/>
        <dbReference type="ChEBI" id="CHEBI:229467"/>
        <dbReference type="ChEBI" id="CHEBI:456216"/>
        <dbReference type="EC" id="2.7.1.1"/>
    </reaction>
    <physiologicalReaction direction="left-to-right" evidence="9">
        <dbReference type="Rhea" id="RHEA:22741"/>
    </physiologicalReaction>
</comment>
<dbReference type="GO" id="GO:0001678">
    <property type="term" value="P:intracellular glucose homeostasis"/>
    <property type="evidence" value="ECO:0007669"/>
    <property type="project" value="InterPro"/>
</dbReference>